<evidence type="ECO:0000313" key="1">
    <source>
        <dbReference type="EMBL" id="KTS80445.1"/>
    </source>
</evidence>
<organism evidence="1 2">
    <name type="scientific">Paenibacillus jamilae</name>
    <dbReference type="NCBI Taxonomy" id="114136"/>
    <lineage>
        <taxon>Bacteria</taxon>
        <taxon>Bacillati</taxon>
        <taxon>Bacillota</taxon>
        <taxon>Bacilli</taxon>
        <taxon>Bacillales</taxon>
        <taxon>Paenibacillaceae</taxon>
        <taxon>Paenibacillus</taxon>
    </lineage>
</organism>
<accession>A0ACC4ZQQ2</accession>
<sequence length="321" mass="36590">MKVSSVPAPNMKMKMKKNKRTTESLLRMQKHKLLYLMVLPGLVYFIIFKYFPMGGLVIAFQDYQAFQGITGSPWVGMKHFIRLFTEPTFFMLLRNTLILFALNIVIFFPLPIILALMLNEVRKMFFKNIIQTIIYIPHFMSWVIIVSISYVFLTVDGGVLNEMIAALGGEKISFLTSPQWLRTVYIGQVIWKELGWSTIIYLSAITVVDTQLYEAAEMDGAGRLRKTWHVTLPAIRPVIITLLILKIGSTLDLGFEHMYLLLNSLNREVAEIFDTYIYTAGLKNGQLSFSTTVGLFKGVVGLILIMLSNRLAKKFGEDGVY</sequence>
<name>A0ACC4ZQQ2_9BACL</name>
<proteinExistence type="predicted"/>
<protein>
    <submittedName>
        <fullName evidence="1">Protein lplB</fullName>
    </submittedName>
</protein>
<dbReference type="EMBL" id="LDRX01000111">
    <property type="protein sequence ID" value="KTS80445.1"/>
    <property type="molecule type" value="Genomic_DNA"/>
</dbReference>
<dbReference type="Proteomes" id="UP000074866">
    <property type="component" value="Unassembled WGS sequence"/>
</dbReference>
<gene>
    <name evidence="1" type="ORF">NS115_19835</name>
</gene>
<evidence type="ECO:0000313" key="2">
    <source>
        <dbReference type="Proteomes" id="UP000074866"/>
    </source>
</evidence>
<reference evidence="1 2" key="1">
    <citation type="journal article" date="2016" name="Front. Microbiol.">
        <title>Genomic Resource of Rice Seed Associated Bacteria.</title>
        <authorList>
            <person name="Midha S."/>
            <person name="Bansal K."/>
            <person name="Sharma S."/>
            <person name="Kumar N."/>
            <person name="Patil P.P."/>
            <person name="Chaudhry V."/>
            <person name="Patil P.B."/>
        </authorList>
    </citation>
    <scope>NUCLEOTIDE SEQUENCE [LARGE SCALE GENOMIC DNA]</scope>
    <source>
        <strain evidence="1 2">NS115</strain>
    </source>
</reference>
<keyword evidence="2" id="KW-1185">Reference proteome</keyword>
<comment type="caution">
    <text evidence="1">The sequence shown here is derived from an EMBL/GenBank/DDBJ whole genome shotgun (WGS) entry which is preliminary data.</text>
</comment>